<proteinExistence type="predicted"/>
<keyword evidence="2" id="KW-1185">Reference proteome</keyword>
<organism evidence="1 2">
    <name type="scientific">Streptomyces phage Amethyst</name>
    <dbReference type="NCBI Taxonomy" id="2041205"/>
    <lineage>
        <taxon>Viruses</taxon>
        <taxon>Duplodnaviria</taxon>
        <taxon>Heunggongvirae</taxon>
        <taxon>Uroviricota</taxon>
        <taxon>Caudoviricetes</taxon>
        <taxon>Arquatrovirinae</taxon>
        <taxon>Omarvirus</taxon>
        <taxon>Omarvirus amethyst</taxon>
    </lineage>
</organism>
<evidence type="ECO:0000313" key="1">
    <source>
        <dbReference type="EMBL" id="ATI18643.1"/>
    </source>
</evidence>
<accession>A0A291LHU9</accession>
<reference evidence="1 2" key="1">
    <citation type="submission" date="2017-08" db="EMBL/GenBank/DDBJ databases">
        <authorList>
            <person name="Spangler E.H."/>
            <person name="Amajor V.O."/>
            <person name="Gomez X.D."/>
            <person name="Bhuiyan S."/>
            <person name="Layton S.R."/>
            <person name="Kim T."/>
            <person name="Hughes L.E."/>
            <person name="Garlena R.A."/>
            <person name="Russell D.A."/>
            <person name="Pope W.H."/>
            <person name="Jacobs-Sera D."/>
            <person name="Hendrix R.W."/>
            <person name="Hatfull G.F."/>
        </authorList>
    </citation>
    <scope>NUCLEOTIDE SEQUENCE [LARGE SCALE GENOMIC DNA]</scope>
</reference>
<protein>
    <submittedName>
        <fullName evidence="1">Uncharacterized protein</fullName>
    </submittedName>
</protein>
<dbReference type="EMBL" id="MF766044">
    <property type="protein sequence ID" value="ATI18643.1"/>
    <property type="molecule type" value="Genomic_DNA"/>
</dbReference>
<evidence type="ECO:0000313" key="2">
    <source>
        <dbReference type="Proteomes" id="UP000228562"/>
    </source>
</evidence>
<name>A0A291LHU9_9CAUD</name>
<dbReference type="Proteomes" id="UP000228562">
    <property type="component" value="Segment"/>
</dbReference>
<sequence>MANAPKRFSRGSTSTTRTNVYTVPASTTAIVTNIVVTNSSTSTATVLVELNGLAIIPNTQIPGNGIFTLDITQVMDAGNTIHVTGSTTTCSYFISGVEVTA</sequence>
<gene>
    <name evidence="1" type="ORF">SEA_AMETHYST_21</name>
</gene>